<comment type="caution">
    <text evidence="5">The sequence shown here is derived from an EMBL/GenBank/DDBJ whole genome shotgun (WGS) entry which is preliminary data.</text>
</comment>
<feature type="active site" description="Proton donor" evidence="3">
    <location>
        <position position="73"/>
    </location>
</feature>
<gene>
    <name evidence="3" type="primary">dapF</name>
    <name evidence="5" type="ORF">EDB95_4487</name>
</gene>
<dbReference type="UniPathway" id="UPA00034">
    <property type="reaction ID" value="UER00025"/>
</dbReference>
<proteinExistence type="inferred from homology"/>
<protein>
    <recommendedName>
        <fullName evidence="3 4">Diaminopimelate epimerase</fullName>
        <shortName evidence="3">DAP epimerase</shortName>
        <ecNumber evidence="3 4">5.1.1.7</ecNumber>
    </recommendedName>
    <alternativeName>
        <fullName evidence="3">PLP-independent amino acid racemase</fullName>
    </alternativeName>
</protein>
<dbReference type="InterPro" id="IPR001653">
    <property type="entry name" value="DAP_epimerase_DapF"/>
</dbReference>
<evidence type="ECO:0000313" key="6">
    <source>
        <dbReference type="Proteomes" id="UP000294498"/>
    </source>
</evidence>
<comment type="caution">
    <text evidence="3">Lacks conserved residue(s) required for the propagation of feature annotation.</text>
</comment>
<feature type="site" description="Could be important to modulate the pK values of the two catalytic cysteine residues" evidence="3">
    <location>
        <position position="138"/>
    </location>
</feature>
<feature type="binding site" evidence="3">
    <location>
        <position position="170"/>
    </location>
    <ligand>
        <name>substrate</name>
    </ligand>
</feature>
<feature type="binding site" evidence="3">
    <location>
        <begin position="188"/>
        <end position="189"/>
    </location>
    <ligand>
        <name>substrate</name>
    </ligand>
</feature>
<dbReference type="GO" id="GO:0005829">
    <property type="term" value="C:cytosol"/>
    <property type="evidence" value="ECO:0007669"/>
    <property type="project" value="TreeGrafter"/>
</dbReference>
<sequence length="260" mass="28644">MIPFFKYQATGNDFILIDNREGLYSGLTTEQVKWLCDRRFGIGADGLMLLNKKQGYDFDMKYFNADGREGSMCGNGGRSIVRFAHKLRLIGHSASFTAADGEHEGTLGNGDWVRLHMNPVRAIKKENDHFILDTGSPHYVKHVEKVADLDVAKEGAAIRYSAPFSEKGINVNFVELNGDGSIYVRTYERGVEDETYSCGTGVTASALVGARSNGPGKVDVQTLGGRLQVEFTKVGDNDFEDIWLCGPATFVFKGEIELPL</sequence>
<evidence type="ECO:0000256" key="2">
    <source>
        <dbReference type="ARBA" id="ARBA00023235"/>
    </source>
</evidence>
<dbReference type="AlphaFoldDB" id="A0A4R8DG99"/>
<organism evidence="5 6">
    <name type="scientific">Dinghuibacter silviterrae</name>
    <dbReference type="NCBI Taxonomy" id="1539049"/>
    <lineage>
        <taxon>Bacteria</taxon>
        <taxon>Pseudomonadati</taxon>
        <taxon>Bacteroidota</taxon>
        <taxon>Chitinophagia</taxon>
        <taxon>Chitinophagales</taxon>
        <taxon>Chitinophagaceae</taxon>
        <taxon>Dinghuibacter</taxon>
    </lineage>
</organism>
<dbReference type="NCBIfam" id="TIGR00652">
    <property type="entry name" value="DapF"/>
    <property type="match status" value="1"/>
</dbReference>
<dbReference type="PANTHER" id="PTHR31689">
    <property type="entry name" value="DIAMINOPIMELATE EPIMERASE, CHLOROPLASTIC"/>
    <property type="match status" value="1"/>
</dbReference>
<keyword evidence="3" id="KW-0457">Lysine biosynthesis</keyword>
<feature type="binding site" evidence="3">
    <location>
        <position position="64"/>
    </location>
    <ligand>
        <name>substrate</name>
    </ligand>
</feature>
<keyword evidence="2 3" id="KW-0413">Isomerase</keyword>
<name>A0A4R8DG99_9BACT</name>
<evidence type="ECO:0000313" key="5">
    <source>
        <dbReference type="EMBL" id="TDW96653.1"/>
    </source>
</evidence>
<dbReference type="OrthoDB" id="9805408at2"/>
<comment type="pathway">
    <text evidence="3">Amino-acid biosynthesis; L-lysine biosynthesis via DAP pathway; DL-2,6-diaminopimelate from LL-2,6-diaminopimelate: step 1/1.</text>
</comment>
<comment type="subcellular location">
    <subcellularLocation>
        <location evidence="3">Cytoplasm</location>
    </subcellularLocation>
</comment>
<dbReference type="EMBL" id="SODV01000002">
    <property type="protein sequence ID" value="TDW96653.1"/>
    <property type="molecule type" value="Genomic_DNA"/>
</dbReference>
<feature type="active site" description="Proton acceptor" evidence="3">
    <location>
        <position position="198"/>
    </location>
</feature>
<dbReference type="GO" id="GO:0008837">
    <property type="term" value="F:diaminopimelate epimerase activity"/>
    <property type="evidence" value="ECO:0007669"/>
    <property type="project" value="UniProtKB-UniRule"/>
</dbReference>
<dbReference type="PANTHER" id="PTHR31689:SF0">
    <property type="entry name" value="DIAMINOPIMELATE EPIMERASE"/>
    <property type="match status" value="1"/>
</dbReference>
<comment type="catalytic activity">
    <reaction evidence="3">
        <text>(2S,6S)-2,6-diaminopimelate = meso-2,6-diaminopimelate</text>
        <dbReference type="Rhea" id="RHEA:15393"/>
        <dbReference type="ChEBI" id="CHEBI:57609"/>
        <dbReference type="ChEBI" id="CHEBI:57791"/>
        <dbReference type="EC" id="5.1.1.7"/>
    </reaction>
</comment>
<dbReference type="GO" id="GO:0009089">
    <property type="term" value="P:lysine biosynthetic process via diaminopimelate"/>
    <property type="evidence" value="ECO:0007669"/>
    <property type="project" value="UniProtKB-UniRule"/>
</dbReference>
<dbReference type="Gene3D" id="3.10.310.10">
    <property type="entry name" value="Diaminopimelate Epimerase, Chain A, domain 1"/>
    <property type="match status" value="2"/>
</dbReference>
<evidence type="ECO:0000256" key="3">
    <source>
        <dbReference type="HAMAP-Rule" id="MF_00197"/>
    </source>
</evidence>
<evidence type="ECO:0000256" key="1">
    <source>
        <dbReference type="ARBA" id="ARBA00010219"/>
    </source>
</evidence>
<feature type="site" description="Could be important to modulate the pK values of the two catalytic cysteine residues" evidence="3">
    <location>
        <position position="188"/>
    </location>
</feature>
<feature type="binding site" evidence="3">
    <location>
        <begin position="74"/>
        <end position="75"/>
    </location>
    <ligand>
        <name>substrate</name>
    </ligand>
</feature>
<feature type="binding site" evidence="3">
    <location>
        <position position="12"/>
    </location>
    <ligand>
        <name>substrate</name>
    </ligand>
</feature>
<accession>A0A4R8DG99</accession>
<reference evidence="5 6" key="1">
    <citation type="submission" date="2019-03" db="EMBL/GenBank/DDBJ databases">
        <title>Genomic Encyclopedia of Type Strains, Phase IV (KMG-IV): sequencing the most valuable type-strain genomes for metagenomic binning, comparative biology and taxonomic classification.</title>
        <authorList>
            <person name="Goeker M."/>
        </authorList>
    </citation>
    <scope>NUCLEOTIDE SEQUENCE [LARGE SCALE GENOMIC DNA]</scope>
    <source>
        <strain evidence="5 6">DSM 100059</strain>
    </source>
</reference>
<comment type="similarity">
    <text evidence="1 3">Belongs to the diaminopimelate epimerase family.</text>
</comment>
<keyword evidence="3" id="KW-0028">Amino-acid biosynthesis</keyword>
<dbReference type="Proteomes" id="UP000294498">
    <property type="component" value="Unassembled WGS sequence"/>
</dbReference>
<dbReference type="RefSeq" id="WP_133997473.1">
    <property type="nucleotide sequence ID" value="NZ_SODV01000002.1"/>
</dbReference>
<comment type="function">
    <text evidence="3">Catalyzes the stereoinversion of LL-2,6-diaminopimelate (L,L-DAP) to meso-diaminopimelate (meso-DAP), a precursor of L-lysine and an essential component of the bacterial peptidoglycan.</text>
</comment>
<dbReference type="EC" id="5.1.1.7" evidence="3 4"/>
<dbReference type="SUPFAM" id="SSF54506">
    <property type="entry name" value="Diaminopimelate epimerase-like"/>
    <property type="match status" value="2"/>
</dbReference>
<keyword evidence="6" id="KW-1185">Reference proteome</keyword>
<dbReference type="Pfam" id="PF01678">
    <property type="entry name" value="DAP_epimerase"/>
    <property type="match status" value="2"/>
</dbReference>
<keyword evidence="3" id="KW-0963">Cytoplasm</keyword>
<comment type="subunit">
    <text evidence="3">Homodimer.</text>
</comment>
<evidence type="ECO:0000256" key="4">
    <source>
        <dbReference type="NCBIfam" id="TIGR00652"/>
    </source>
</evidence>
<feature type="binding site" evidence="3">
    <location>
        <begin position="199"/>
        <end position="200"/>
    </location>
    <ligand>
        <name>substrate</name>
    </ligand>
</feature>
<dbReference type="HAMAP" id="MF_00197">
    <property type="entry name" value="DAP_epimerase"/>
    <property type="match status" value="1"/>
</dbReference>